<dbReference type="PROSITE" id="PS50005">
    <property type="entry name" value="TPR"/>
    <property type="match status" value="12"/>
</dbReference>
<proteinExistence type="predicted"/>
<dbReference type="PROSITE" id="PS50293">
    <property type="entry name" value="TPR_REGION"/>
    <property type="match status" value="3"/>
</dbReference>
<feature type="repeat" description="TPR" evidence="1">
    <location>
        <begin position="173"/>
        <end position="206"/>
    </location>
</feature>
<accession>A0AAU9VNR9</accession>
<evidence type="ECO:0000313" key="4">
    <source>
        <dbReference type="Proteomes" id="UP001159428"/>
    </source>
</evidence>
<evidence type="ECO:0000256" key="1">
    <source>
        <dbReference type="PROSITE-ProRule" id="PRU00339"/>
    </source>
</evidence>
<dbReference type="InterPro" id="IPR019734">
    <property type="entry name" value="TPR_rpt"/>
</dbReference>
<comment type="caution">
    <text evidence="3">The sequence shown here is derived from an EMBL/GenBank/DDBJ whole genome shotgun (WGS) entry which is preliminary data.</text>
</comment>
<feature type="repeat" description="TPR" evidence="1">
    <location>
        <begin position="329"/>
        <end position="362"/>
    </location>
</feature>
<dbReference type="PANTHER" id="PTHR10098">
    <property type="entry name" value="RAPSYN-RELATED"/>
    <property type="match status" value="1"/>
</dbReference>
<dbReference type="AlphaFoldDB" id="A0AAU9VNR9"/>
<dbReference type="InterPro" id="IPR011990">
    <property type="entry name" value="TPR-like_helical_dom_sf"/>
</dbReference>
<keyword evidence="4" id="KW-1185">Reference proteome</keyword>
<sequence length="1236" mass="138449">MDNIEGVLNTVQVVLIGMTIANFLQNTGRLSPAIKLCEECLILLNSQALDKDGPITDSILVKSIYTIMAKAKEKCVRELLLLHQDSDDTFLQGRLNMLLANTLQDQTKFAEAREIYDRAIKIMKTNDDKLGKTICYGNLAKLLYSFREYDKCKKYLEKALAIRTQIGDRVGEADYYRELGKMSQFLGNYDKAQEYYMKALTIRTQIGDNEGEAVVYRNLGTVFQSLGNFNKAREYYKKALAIRIEIGDREGEATDQEMLQMLGDLNQAQKYHEKALAIRVETFDRKGEAEEYGNLGRVFQSLCNYDQAQEYHEKALAISLDIGDGKGEAASYGNLGTVFQSLGNYAQAQEYHEKALAISLEIGDRKGEARDYGKLGTVFQLLGNYAQAQEYHEKALAISLENGDRKGEAASHGNLGTVFQSLGNYAQAQEYHEKALAISLEIGDRKGEAANYLNLGTVFQSLGNYDQAKEYHEKALAISLEIGDRKGEAESHGNLGTVFQSLGNYAQAQEYHEKALAISLEIGDREGEAANYLNLGTVFQSLGNYDQAKEYHEKALAIRLEIGDRKGEAASHGNLGTVFQSLGNYAQAQEYHEKALAINLELCNRNGKANCYTNLGALFLSLGKYPRADKYLVQALAIAKEIGDKHGEAVVYGNLGIISRRLHDYEKAQEYCEKALAIFEEIGYRDGEAVEYANLATCFQSLGMYNAAEKYIKRALLISKNIGHNLNEFRCLCQLSVLKLSQFNLKEAMSYLFQCIGKFDTLRGFLKDNDHFKTSLLEEHGNFPYKLLSKLLSSTGKLRDALYVEELRRARGLTDFMAARYSVQELISGNPQSWHGIHNIITKETDSTCLYISVEKEHARYWILEASGAIHFSRKKVSLEKHVVTKLVPDLDEFFTKSFRSLGILPQQNCEDRSLDDTESMPPPYDNHGLMRDYDPKDFKMNLQSCYEIIIAPMANLLKEPEIIIVPESCMYQVPFAAISDEGGKYLADTFRIRVVPSLTTLKLIQDSSPDYHSQRGALIVGDPEVGEVLLKGRRRIIASLPCARKEAEMIGRLLGATPLTGDRATKEAVLDAINSVSLIHFAAHGDAERGEIALSPNCPTTFIPQDENYLLTMADISKLRLRAKLVVLSCCHSARGQIKAEGIIGIARAFLGSGARSVLAARWAIEDTATEELMRCFYQNLFRGKSASESLHEARKWLREHGFEKVSQWAPFMLIGDNVTFDFENWPVSKTSKQP</sequence>
<dbReference type="Pfam" id="PF13424">
    <property type="entry name" value="TPR_12"/>
    <property type="match status" value="8"/>
</dbReference>
<feature type="repeat" description="TPR" evidence="1">
    <location>
        <begin position="649"/>
        <end position="682"/>
    </location>
</feature>
<dbReference type="InterPro" id="IPR024983">
    <property type="entry name" value="CHAT_dom"/>
</dbReference>
<dbReference type="Proteomes" id="UP001159428">
    <property type="component" value="Unassembled WGS sequence"/>
</dbReference>
<keyword evidence="1" id="KW-0802">TPR repeat</keyword>
<feature type="repeat" description="TPR" evidence="1">
    <location>
        <begin position="449"/>
        <end position="482"/>
    </location>
</feature>
<dbReference type="Gene3D" id="1.25.40.10">
    <property type="entry name" value="Tetratricopeptide repeat domain"/>
    <property type="match status" value="5"/>
</dbReference>
<feature type="repeat" description="TPR" evidence="1">
    <location>
        <begin position="569"/>
        <end position="602"/>
    </location>
</feature>
<dbReference type="SUPFAM" id="SSF48452">
    <property type="entry name" value="TPR-like"/>
    <property type="match status" value="5"/>
</dbReference>
<feature type="repeat" description="TPR" evidence="1">
    <location>
        <begin position="213"/>
        <end position="246"/>
    </location>
</feature>
<protein>
    <recommendedName>
        <fullName evidence="2">CHAT domain-containing protein</fullName>
    </recommendedName>
</protein>
<feature type="repeat" description="TPR" evidence="1">
    <location>
        <begin position="289"/>
        <end position="322"/>
    </location>
</feature>
<evidence type="ECO:0000313" key="3">
    <source>
        <dbReference type="EMBL" id="CAH3034038.1"/>
    </source>
</evidence>
<dbReference type="SMART" id="SM00028">
    <property type="entry name" value="TPR"/>
    <property type="match status" value="16"/>
</dbReference>
<name>A0AAU9VNR9_9CNID</name>
<feature type="repeat" description="TPR" evidence="1">
    <location>
        <begin position="409"/>
        <end position="442"/>
    </location>
</feature>
<dbReference type="EMBL" id="CALNXJ010000002">
    <property type="protein sequence ID" value="CAH3034038.1"/>
    <property type="molecule type" value="Genomic_DNA"/>
</dbReference>
<feature type="repeat" description="TPR" evidence="1">
    <location>
        <begin position="489"/>
        <end position="522"/>
    </location>
</feature>
<gene>
    <name evidence="3" type="ORF">PMEA_00010453</name>
</gene>
<dbReference type="PANTHER" id="PTHR10098:SF108">
    <property type="entry name" value="TETRATRICOPEPTIDE REPEAT PROTEIN 28"/>
    <property type="match status" value="1"/>
</dbReference>
<feature type="domain" description="CHAT" evidence="2">
    <location>
        <begin position="944"/>
        <end position="1218"/>
    </location>
</feature>
<feature type="repeat" description="TPR" evidence="1">
    <location>
        <begin position="369"/>
        <end position="402"/>
    </location>
</feature>
<feature type="repeat" description="TPR" evidence="1">
    <location>
        <begin position="529"/>
        <end position="562"/>
    </location>
</feature>
<evidence type="ECO:0000259" key="2">
    <source>
        <dbReference type="Pfam" id="PF12770"/>
    </source>
</evidence>
<feature type="repeat" description="TPR" evidence="1">
    <location>
        <begin position="609"/>
        <end position="642"/>
    </location>
</feature>
<reference evidence="3 4" key="1">
    <citation type="submission" date="2022-05" db="EMBL/GenBank/DDBJ databases">
        <authorList>
            <consortium name="Genoscope - CEA"/>
            <person name="William W."/>
        </authorList>
    </citation>
    <scope>NUCLEOTIDE SEQUENCE [LARGE SCALE GENOMIC DNA]</scope>
</reference>
<dbReference type="Pfam" id="PF12770">
    <property type="entry name" value="CHAT"/>
    <property type="match status" value="1"/>
</dbReference>
<organism evidence="3 4">
    <name type="scientific">Pocillopora meandrina</name>
    <dbReference type="NCBI Taxonomy" id="46732"/>
    <lineage>
        <taxon>Eukaryota</taxon>
        <taxon>Metazoa</taxon>
        <taxon>Cnidaria</taxon>
        <taxon>Anthozoa</taxon>
        <taxon>Hexacorallia</taxon>
        <taxon>Scleractinia</taxon>
        <taxon>Astrocoeniina</taxon>
        <taxon>Pocilloporidae</taxon>
        <taxon>Pocillopora</taxon>
    </lineage>
</organism>